<dbReference type="GO" id="GO:1903805">
    <property type="term" value="P:L-valine import across plasma membrane"/>
    <property type="evidence" value="ECO:0007669"/>
    <property type="project" value="TreeGrafter"/>
</dbReference>
<name>A0A7S8HBM7_9HYPH</name>
<proteinExistence type="inferred from homology"/>
<dbReference type="InterPro" id="IPR032823">
    <property type="entry name" value="BCA_ABC_TP_C"/>
</dbReference>
<keyword evidence="7" id="KW-1185">Reference proteome</keyword>
<feature type="domain" description="ABC transporter" evidence="5">
    <location>
        <begin position="2"/>
        <end position="250"/>
    </location>
</feature>
<dbReference type="PROSITE" id="PS00211">
    <property type="entry name" value="ABC_TRANSPORTER_1"/>
    <property type="match status" value="1"/>
</dbReference>
<dbReference type="GO" id="GO:0042941">
    <property type="term" value="P:D-alanine transmembrane transport"/>
    <property type="evidence" value="ECO:0007669"/>
    <property type="project" value="TreeGrafter"/>
</dbReference>
<dbReference type="RefSeq" id="WP_213164449.1">
    <property type="nucleotide sequence ID" value="NZ_CP058214.1"/>
</dbReference>
<dbReference type="PROSITE" id="PS50893">
    <property type="entry name" value="ABC_TRANSPORTER_2"/>
    <property type="match status" value="1"/>
</dbReference>
<organism evidence="6 7">
    <name type="scientific">Kaustia mangrovi</name>
    <dbReference type="NCBI Taxonomy" id="2593653"/>
    <lineage>
        <taxon>Bacteria</taxon>
        <taxon>Pseudomonadati</taxon>
        <taxon>Pseudomonadota</taxon>
        <taxon>Alphaproteobacteria</taxon>
        <taxon>Hyphomicrobiales</taxon>
        <taxon>Parvibaculaceae</taxon>
        <taxon>Kaustia</taxon>
    </lineage>
</organism>
<dbReference type="SMART" id="SM00382">
    <property type="entry name" value="AAA"/>
    <property type="match status" value="1"/>
</dbReference>
<evidence type="ECO:0000256" key="1">
    <source>
        <dbReference type="ARBA" id="ARBA00005417"/>
    </source>
</evidence>
<dbReference type="GO" id="GO:0005524">
    <property type="term" value="F:ATP binding"/>
    <property type="evidence" value="ECO:0007669"/>
    <property type="project" value="UniProtKB-KW"/>
</dbReference>
<dbReference type="Pfam" id="PF12399">
    <property type="entry name" value="BCA_ABC_TP_C"/>
    <property type="match status" value="1"/>
</dbReference>
<dbReference type="GO" id="GO:0015808">
    <property type="term" value="P:L-alanine transport"/>
    <property type="evidence" value="ECO:0007669"/>
    <property type="project" value="TreeGrafter"/>
</dbReference>
<dbReference type="GO" id="GO:0005304">
    <property type="term" value="F:L-valine transmembrane transporter activity"/>
    <property type="evidence" value="ECO:0007669"/>
    <property type="project" value="TreeGrafter"/>
</dbReference>
<dbReference type="PANTHER" id="PTHR45772:SF7">
    <property type="entry name" value="AMINO ACID ABC TRANSPORTER ATP-BINDING PROTEIN"/>
    <property type="match status" value="1"/>
</dbReference>
<dbReference type="InterPro" id="IPR017871">
    <property type="entry name" value="ABC_transporter-like_CS"/>
</dbReference>
<dbReference type="GO" id="GO:0005886">
    <property type="term" value="C:plasma membrane"/>
    <property type="evidence" value="ECO:0007669"/>
    <property type="project" value="TreeGrafter"/>
</dbReference>
<comment type="similarity">
    <text evidence="1">Belongs to the ABC transporter superfamily.</text>
</comment>
<keyword evidence="2" id="KW-0813">Transport</keyword>
<dbReference type="InterPro" id="IPR003439">
    <property type="entry name" value="ABC_transporter-like_ATP-bd"/>
</dbReference>
<dbReference type="InterPro" id="IPR027417">
    <property type="entry name" value="P-loop_NTPase"/>
</dbReference>
<dbReference type="Proteomes" id="UP000593594">
    <property type="component" value="Chromosome"/>
</dbReference>
<evidence type="ECO:0000256" key="2">
    <source>
        <dbReference type="ARBA" id="ARBA00022448"/>
    </source>
</evidence>
<sequence length="251" mass="26599">MLEVRDLSVQFSGLKALTDVSLDVAPGEVKALIGPNGAGKTTLFNAITGYVRPTSGRVALNGEEIQALTAHEIAAKGVSRTFQNGGLFGEMTVLENVLTGLHAEIPAGVLGTLLGLSSARRAEREAVARARRLLDLMDIAHMADQPVRDLSGGQQRMVEIVRALATEPPLLMLDEPAVGLAPPVRTQLMEIVRRLAGEEGVGIVLIEHAIDLVMKGADRIVVLAAGQVIAEGTPDEVRQNQDVLEAYLGHA</sequence>
<dbReference type="AlphaFoldDB" id="A0A7S8HBM7"/>
<dbReference type="GO" id="GO:0016887">
    <property type="term" value="F:ATP hydrolysis activity"/>
    <property type="evidence" value="ECO:0007669"/>
    <property type="project" value="InterPro"/>
</dbReference>
<dbReference type="InterPro" id="IPR003593">
    <property type="entry name" value="AAA+_ATPase"/>
</dbReference>
<dbReference type="FunFam" id="3.40.50.300:FF:000421">
    <property type="entry name" value="Branched-chain amino acid ABC transporter ATP-binding protein"/>
    <property type="match status" value="1"/>
</dbReference>
<protein>
    <submittedName>
        <fullName evidence="6">ABC transporter ATP-binding protein</fullName>
    </submittedName>
</protein>
<dbReference type="CDD" id="cd03219">
    <property type="entry name" value="ABC_Mj1267_LivG_branched"/>
    <property type="match status" value="1"/>
</dbReference>
<dbReference type="KEGG" id="kmn:HW532_06360"/>
<evidence type="ECO:0000256" key="3">
    <source>
        <dbReference type="ARBA" id="ARBA00022741"/>
    </source>
</evidence>
<dbReference type="InterPro" id="IPR051120">
    <property type="entry name" value="ABC_AA/LPS_Transport"/>
</dbReference>
<dbReference type="SUPFAM" id="SSF52540">
    <property type="entry name" value="P-loop containing nucleoside triphosphate hydrolases"/>
    <property type="match status" value="1"/>
</dbReference>
<evidence type="ECO:0000259" key="5">
    <source>
        <dbReference type="PROSITE" id="PS50893"/>
    </source>
</evidence>
<accession>A0A7S8HBM7</accession>
<gene>
    <name evidence="6" type="ORF">HW532_06360</name>
</gene>
<evidence type="ECO:0000313" key="7">
    <source>
        <dbReference type="Proteomes" id="UP000593594"/>
    </source>
</evidence>
<dbReference type="PANTHER" id="PTHR45772">
    <property type="entry name" value="CONSERVED COMPONENT OF ABC TRANSPORTER FOR NATURAL AMINO ACIDS-RELATED"/>
    <property type="match status" value="1"/>
</dbReference>
<dbReference type="GO" id="GO:0015192">
    <property type="term" value="F:L-phenylalanine transmembrane transporter activity"/>
    <property type="evidence" value="ECO:0007669"/>
    <property type="project" value="TreeGrafter"/>
</dbReference>
<dbReference type="GO" id="GO:0015188">
    <property type="term" value="F:L-isoleucine transmembrane transporter activity"/>
    <property type="evidence" value="ECO:0007669"/>
    <property type="project" value="TreeGrafter"/>
</dbReference>
<reference evidence="6 7" key="1">
    <citation type="submission" date="2020-06" db="EMBL/GenBank/DDBJ databases">
        <title>Genome sequence of 2 isolates from Red Sea Mangroves.</title>
        <authorList>
            <person name="Sefrji F."/>
            <person name="Michoud G."/>
            <person name="Merlino G."/>
            <person name="Daffonchio D."/>
        </authorList>
    </citation>
    <scope>NUCLEOTIDE SEQUENCE [LARGE SCALE GENOMIC DNA]</scope>
    <source>
        <strain evidence="6 7">R1DC25</strain>
    </source>
</reference>
<dbReference type="EMBL" id="CP058214">
    <property type="protein sequence ID" value="QPC42358.1"/>
    <property type="molecule type" value="Genomic_DNA"/>
</dbReference>
<keyword evidence="3" id="KW-0547">Nucleotide-binding</keyword>
<dbReference type="Gene3D" id="3.40.50.300">
    <property type="entry name" value="P-loop containing nucleotide triphosphate hydrolases"/>
    <property type="match status" value="1"/>
</dbReference>
<keyword evidence="4 6" id="KW-0067">ATP-binding</keyword>
<dbReference type="GO" id="GO:1903806">
    <property type="term" value="P:L-isoleucine import across plasma membrane"/>
    <property type="evidence" value="ECO:0007669"/>
    <property type="project" value="TreeGrafter"/>
</dbReference>
<evidence type="ECO:0000256" key="4">
    <source>
        <dbReference type="ARBA" id="ARBA00022840"/>
    </source>
</evidence>
<evidence type="ECO:0000313" key="6">
    <source>
        <dbReference type="EMBL" id="QPC42358.1"/>
    </source>
</evidence>
<dbReference type="Pfam" id="PF00005">
    <property type="entry name" value="ABC_tran"/>
    <property type="match status" value="1"/>
</dbReference>